<accession>A9LN37</accession>
<dbReference type="Pfam" id="PF01757">
    <property type="entry name" value="Acyl_transf_3"/>
    <property type="match status" value="1"/>
</dbReference>
<feature type="transmembrane region" description="Helical" evidence="7">
    <location>
        <begin position="218"/>
        <end position="241"/>
    </location>
</feature>
<dbReference type="GO" id="GO:0016413">
    <property type="term" value="F:O-acetyltransferase activity"/>
    <property type="evidence" value="ECO:0007669"/>
    <property type="project" value="TreeGrafter"/>
</dbReference>
<sequence length="329" mass="38494">MKKQNTGVNNFRLIAAAMVVAIHCFPFQTISKELDTLVTLTVFRIAVPFFFMVSGYYLLGPIPSSATNTYQINNYIKKQLKVYTFAIVLYLPLAFYSQSITLDMSIISFIKQLLFNGFFYHLWFFPAWVLGLLIVQFLLKRMNIQTVLFITFVAYLIGLGGDSWWGIVKQVPFFFRFYNAIFQLFGYTRNGLFYAPLFFALGAYLYKMNIKNFNSARNNYLLLLFSIEMILESYFLHLFNIPKHDSMYLFLPFVMTLVFIKIYNWSPKNNLLNSSQLSLGVYLIHPYIIAVIHSISIYVSIFTNSIINYLSVLLISYLTIRLILKRKEW</sequence>
<feature type="transmembrane region" description="Helical" evidence="7">
    <location>
        <begin position="37"/>
        <end position="59"/>
    </location>
</feature>
<protein>
    <submittedName>
        <fullName evidence="9">Serine racemase</fullName>
    </submittedName>
</protein>
<feature type="transmembrane region" description="Helical" evidence="7">
    <location>
        <begin position="247"/>
        <end position="265"/>
    </location>
</feature>
<dbReference type="PANTHER" id="PTHR40074">
    <property type="entry name" value="O-ACETYLTRANSFERASE WECH"/>
    <property type="match status" value="1"/>
</dbReference>
<comment type="similarity">
    <text evidence="2">Belongs to the acyltransferase 3 family.</text>
</comment>
<dbReference type="AlphaFoldDB" id="A9LN37"/>
<feature type="transmembrane region" description="Helical" evidence="7">
    <location>
        <begin position="118"/>
        <end position="139"/>
    </location>
</feature>
<evidence type="ECO:0000259" key="8">
    <source>
        <dbReference type="Pfam" id="PF01757"/>
    </source>
</evidence>
<feature type="transmembrane region" description="Helical" evidence="7">
    <location>
        <begin position="80"/>
        <end position="98"/>
    </location>
</feature>
<dbReference type="PANTHER" id="PTHR40074:SF2">
    <property type="entry name" value="O-ACETYLTRANSFERASE WECH"/>
    <property type="match status" value="1"/>
</dbReference>
<comment type="subcellular location">
    <subcellularLocation>
        <location evidence="1">Cell membrane</location>
        <topology evidence="1">Multi-pass membrane protein</topology>
    </subcellularLocation>
</comment>
<reference evidence="9" key="1">
    <citation type="journal article" date="2008" name="Antimicrob. Agents Chemother.">
        <title>Molecular characterization of Enterococcus faecalis N06-0364 with low-level vancomycin resistance harboring a novel D-Ala-D-Ser gene cluster, vanL.</title>
        <authorList>
            <person name="Boyd D.A."/>
            <person name="Willey B.M."/>
            <person name="Fawcett D."/>
            <person name="Gillani N."/>
            <person name="Mulvey M.R."/>
        </authorList>
    </citation>
    <scope>NUCLEOTIDE SEQUENCE</scope>
    <source>
        <strain evidence="9">N06-0364</strain>
    </source>
</reference>
<dbReference type="RefSeq" id="WP_063856760.1">
    <property type="nucleotide sequence ID" value="NG_048464.1"/>
</dbReference>
<proteinExistence type="inferred from homology"/>
<feature type="transmembrane region" description="Helical" evidence="7">
    <location>
        <begin position="187"/>
        <end position="206"/>
    </location>
</feature>
<evidence type="ECO:0000256" key="7">
    <source>
        <dbReference type="SAM" id="Phobius"/>
    </source>
</evidence>
<evidence type="ECO:0000256" key="3">
    <source>
        <dbReference type="ARBA" id="ARBA00022475"/>
    </source>
</evidence>
<evidence type="ECO:0000256" key="4">
    <source>
        <dbReference type="ARBA" id="ARBA00022692"/>
    </source>
</evidence>
<evidence type="ECO:0000256" key="5">
    <source>
        <dbReference type="ARBA" id="ARBA00022989"/>
    </source>
</evidence>
<evidence type="ECO:0000256" key="1">
    <source>
        <dbReference type="ARBA" id="ARBA00004651"/>
    </source>
</evidence>
<dbReference type="NCBIfam" id="NF000033">
    <property type="entry name" value="vanT-L-mem"/>
    <property type="match status" value="1"/>
</dbReference>
<keyword evidence="6 7" id="KW-0472">Membrane</keyword>
<feature type="transmembrane region" description="Helical" evidence="7">
    <location>
        <begin position="12"/>
        <end position="31"/>
    </location>
</feature>
<gene>
    <name evidence="9" type="primary">vanTmL</name>
</gene>
<feature type="domain" description="Acyltransferase 3" evidence="8">
    <location>
        <begin position="6"/>
        <end position="318"/>
    </location>
</feature>
<keyword evidence="5 7" id="KW-1133">Transmembrane helix</keyword>
<evidence type="ECO:0000256" key="2">
    <source>
        <dbReference type="ARBA" id="ARBA00007400"/>
    </source>
</evidence>
<name>A9LN37_ENTFL</name>
<feature type="transmembrane region" description="Helical" evidence="7">
    <location>
        <begin position="306"/>
        <end position="324"/>
    </location>
</feature>
<feature type="transmembrane region" description="Helical" evidence="7">
    <location>
        <begin position="277"/>
        <end position="300"/>
    </location>
</feature>
<keyword evidence="4 7" id="KW-0812">Transmembrane</keyword>
<dbReference type="GO" id="GO:0009246">
    <property type="term" value="P:enterobacterial common antigen biosynthetic process"/>
    <property type="evidence" value="ECO:0007669"/>
    <property type="project" value="TreeGrafter"/>
</dbReference>
<dbReference type="GO" id="GO:0005886">
    <property type="term" value="C:plasma membrane"/>
    <property type="evidence" value="ECO:0007669"/>
    <property type="project" value="UniProtKB-SubCell"/>
</dbReference>
<dbReference type="InterPro" id="IPR002656">
    <property type="entry name" value="Acyl_transf_3_dom"/>
</dbReference>
<evidence type="ECO:0000313" key="9">
    <source>
        <dbReference type="EMBL" id="ABX54689.1"/>
    </source>
</evidence>
<keyword evidence="3" id="KW-1003">Cell membrane</keyword>
<feature type="transmembrane region" description="Helical" evidence="7">
    <location>
        <begin position="146"/>
        <end position="167"/>
    </location>
</feature>
<evidence type="ECO:0000256" key="6">
    <source>
        <dbReference type="ARBA" id="ARBA00023136"/>
    </source>
</evidence>
<dbReference type="EMBL" id="EU250284">
    <property type="protein sequence ID" value="ABX54689.1"/>
    <property type="molecule type" value="Genomic_DNA"/>
</dbReference>
<dbReference type="CARD" id="ARO:3002973">
    <property type="molecule name" value="vanTm_in_vanL"/>
    <property type="mechanism identifier" value="ARO:0001001"/>
    <property type="mechanism name" value="antibiotic target alteration"/>
</dbReference>
<organism evidence="9">
    <name type="scientific">Enterococcus faecalis</name>
    <name type="common">Streptococcus faecalis</name>
    <dbReference type="NCBI Taxonomy" id="1351"/>
    <lineage>
        <taxon>Bacteria</taxon>
        <taxon>Bacillati</taxon>
        <taxon>Bacillota</taxon>
        <taxon>Bacilli</taxon>
        <taxon>Lactobacillales</taxon>
        <taxon>Enterococcaceae</taxon>
        <taxon>Enterococcus</taxon>
    </lineage>
</organism>